<evidence type="ECO:0000313" key="2">
    <source>
        <dbReference type="EMBL" id="TDQ73711.1"/>
    </source>
</evidence>
<evidence type="ECO:0000313" key="3">
    <source>
        <dbReference type="Proteomes" id="UP000295292"/>
    </source>
</evidence>
<accession>A0A4R6W858</accession>
<feature type="domain" description="Phage tail collar" evidence="1">
    <location>
        <begin position="6"/>
        <end position="62"/>
    </location>
</feature>
<dbReference type="InterPro" id="IPR011083">
    <property type="entry name" value="Phage_tail_collar_dom"/>
</dbReference>
<comment type="caution">
    <text evidence="2">The sequence shown here is derived from an EMBL/GenBank/DDBJ whole genome shotgun (WGS) entry which is preliminary data.</text>
</comment>
<dbReference type="Pfam" id="PF07484">
    <property type="entry name" value="Collar"/>
    <property type="match status" value="1"/>
</dbReference>
<reference evidence="2 3" key="1">
    <citation type="submission" date="2019-03" db="EMBL/GenBank/DDBJ databases">
        <title>Genomic Encyclopedia of Archaeal and Bacterial Type Strains, Phase II (KMG-II): from individual species to whole genera.</title>
        <authorList>
            <person name="Goeker M."/>
        </authorList>
    </citation>
    <scope>NUCLEOTIDE SEQUENCE [LARGE SCALE GENOMIC DNA]</scope>
    <source>
        <strain evidence="2 3">DSM 28353</strain>
    </source>
</reference>
<keyword evidence="3" id="KW-1185">Reference proteome</keyword>
<dbReference type="AlphaFoldDB" id="A0A4R6W858"/>
<evidence type="ECO:0000259" key="1">
    <source>
        <dbReference type="Pfam" id="PF07484"/>
    </source>
</evidence>
<sequence>MEEYMGMIKMFGGNFAMRGTMFCNGQLVSLAQNTALFALLGTTFGGNGQTTFGLPDLRGRTPIGWGQGPGLSNYTLGQSGGVENVTLTTNQLPNHRHVMATSAAGNTPNPTNARLAFGPKVGSGPNTSNLNVYNNNPSDPTAVMFNEAVGNNQAFQIIQPYLAISYVVVMEGIFPSRN</sequence>
<organism evidence="2 3">
    <name type="scientific">Sphingobacterium yanglingense</name>
    <dbReference type="NCBI Taxonomy" id="1437280"/>
    <lineage>
        <taxon>Bacteria</taxon>
        <taxon>Pseudomonadati</taxon>
        <taxon>Bacteroidota</taxon>
        <taxon>Sphingobacteriia</taxon>
        <taxon>Sphingobacteriales</taxon>
        <taxon>Sphingobacteriaceae</taxon>
        <taxon>Sphingobacterium</taxon>
    </lineage>
</organism>
<dbReference type="RefSeq" id="WP_211348591.1">
    <property type="nucleotide sequence ID" value="NZ_SNYV01000018.1"/>
</dbReference>
<dbReference type="InterPro" id="IPR037053">
    <property type="entry name" value="Phage_tail_collar_dom_sf"/>
</dbReference>
<proteinExistence type="predicted"/>
<dbReference type="SUPFAM" id="SSF88874">
    <property type="entry name" value="Receptor-binding domain of short tail fibre protein gp12"/>
    <property type="match status" value="1"/>
</dbReference>
<protein>
    <submittedName>
        <fullName evidence="2">Microcystin-dependent protein</fullName>
    </submittedName>
</protein>
<dbReference type="Proteomes" id="UP000295292">
    <property type="component" value="Unassembled WGS sequence"/>
</dbReference>
<name>A0A4R6W858_9SPHI</name>
<gene>
    <name evidence="2" type="ORF">CLV99_4148</name>
</gene>
<dbReference type="EMBL" id="SNYV01000018">
    <property type="protein sequence ID" value="TDQ73711.1"/>
    <property type="molecule type" value="Genomic_DNA"/>
</dbReference>
<dbReference type="Gene3D" id="3.90.1340.10">
    <property type="entry name" value="Phage tail collar domain"/>
    <property type="match status" value="1"/>
</dbReference>